<dbReference type="HOGENOM" id="CLU_1156289_0_0_1"/>
<dbReference type="EMBL" id="GL636492">
    <property type="protein sequence ID" value="EFW18634.1"/>
    <property type="molecule type" value="Genomic_DNA"/>
</dbReference>
<organism evidence="3">
    <name type="scientific">Coccidioides posadasii (strain RMSCC 757 / Silveira)</name>
    <name type="common">Valley fever fungus</name>
    <dbReference type="NCBI Taxonomy" id="443226"/>
    <lineage>
        <taxon>Eukaryota</taxon>
        <taxon>Fungi</taxon>
        <taxon>Dikarya</taxon>
        <taxon>Ascomycota</taxon>
        <taxon>Pezizomycotina</taxon>
        <taxon>Eurotiomycetes</taxon>
        <taxon>Eurotiomycetidae</taxon>
        <taxon>Onygenales</taxon>
        <taxon>Onygenaceae</taxon>
        <taxon>Coccidioides</taxon>
    </lineage>
</organism>
<evidence type="ECO:0000313" key="2">
    <source>
        <dbReference type="EMBL" id="EFW18634.1"/>
    </source>
</evidence>
<proteinExistence type="predicted"/>
<feature type="transmembrane region" description="Helical" evidence="1">
    <location>
        <begin position="170"/>
        <end position="191"/>
    </location>
</feature>
<sequence length="240" mass="27008">MYDQVQVKSAVNVLQEAPDNILLELRCEVLTVIASLRKKLTIPSDECCGILDKLLAKVGTIEKLKKQGVVESIGPIRPSPQDIRFWHVSTVQRSVKDSTSLLHALFAYRSLAFEFEQYLKNNGLQSRVEELANNLKLSENRTNGHMNNFLRQNGMEDRTYRNAISLGIKILVLETIFGSSGISLLVAFVFGKFSNLNYKLLENIISFLRDENSAYSALGVLAKSLSEFVDDGQKHYDGMF</sequence>
<gene>
    <name evidence="2" type="ORF">CPSG_05320</name>
</gene>
<keyword evidence="1" id="KW-0472">Membrane</keyword>
<accession>E9D552</accession>
<dbReference type="VEuPathDB" id="FungiDB:CPSG_05320"/>
<reference evidence="3" key="2">
    <citation type="submission" date="2010-03" db="EMBL/GenBank/DDBJ databases">
        <title>The genome sequence of Coccidioides posadasii strain Silveira.</title>
        <authorList>
            <consortium name="The Broad Institute Genome Sequencing Center for Infectious Disease"/>
            <person name="Neafsey D."/>
            <person name="Orbach M."/>
            <person name="Henn M.R."/>
            <person name="Cole G.T."/>
            <person name="Galgiani J."/>
            <person name="Gardner M.J."/>
            <person name="Kirkland T.N."/>
            <person name="Taylor J.W."/>
            <person name="Young S.K."/>
            <person name="Zeng Q."/>
            <person name="Koehrsen M."/>
            <person name="Alvarado L."/>
            <person name="Berlin A."/>
            <person name="Borenstein D."/>
            <person name="Chapman S.B."/>
            <person name="Chen Z."/>
            <person name="Engels R."/>
            <person name="Freedman E."/>
            <person name="Gellesch M."/>
            <person name="Goldberg J."/>
            <person name="Griggs A."/>
            <person name="Gujja S."/>
            <person name="Heilman E."/>
            <person name="Heiman D."/>
            <person name="Howarth C."/>
            <person name="Jen D."/>
            <person name="Larson L."/>
            <person name="Mehta T."/>
            <person name="Neiman D."/>
            <person name="Park D."/>
            <person name="Pearson M."/>
            <person name="Richards J."/>
            <person name="Roberts A."/>
            <person name="Saif S."/>
            <person name="Shea T."/>
            <person name="Shenoy N."/>
            <person name="Sisk P."/>
            <person name="Stolte C."/>
            <person name="Sykes S."/>
            <person name="Walk T."/>
            <person name="White J."/>
            <person name="Yandava C."/>
            <person name="Haas B."/>
            <person name="Nusbaum C."/>
            <person name="Birren B."/>
        </authorList>
    </citation>
    <scope>NUCLEOTIDE SEQUENCE [LARGE SCALE GENOMIC DNA]</scope>
    <source>
        <strain evidence="3">RMSCC 757 / Silveira</strain>
    </source>
</reference>
<dbReference type="Proteomes" id="UP000002497">
    <property type="component" value="Unassembled WGS sequence"/>
</dbReference>
<dbReference type="STRING" id="443226.E9D552"/>
<name>E9D552_COCPS</name>
<dbReference type="VEuPathDB" id="FungiDB:D8B26_005381"/>
<keyword evidence="1" id="KW-0812">Transmembrane</keyword>
<reference evidence="3" key="1">
    <citation type="journal article" date="2010" name="Genome Res.">
        <title>Population genomic sequencing of Coccidioides fungi reveals recent hybridization and transposon control.</title>
        <authorList>
            <person name="Neafsey D.E."/>
            <person name="Barker B.M."/>
            <person name="Sharpton T.J."/>
            <person name="Stajich J.E."/>
            <person name="Park D.J."/>
            <person name="Whiston E."/>
            <person name="Hung C.-Y."/>
            <person name="McMahan C."/>
            <person name="White J."/>
            <person name="Sykes S."/>
            <person name="Heiman D."/>
            <person name="Young S."/>
            <person name="Zeng Q."/>
            <person name="Abouelleil A."/>
            <person name="Aftuck L."/>
            <person name="Bessette D."/>
            <person name="Brown A."/>
            <person name="FitzGerald M."/>
            <person name="Lui A."/>
            <person name="Macdonald J.P."/>
            <person name="Priest M."/>
            <person name="Orbach M.J."/>
            <person name="Galgiani J.N."/>
            <person name="Kirkland T.N."/>
            <person name="Cole G.T."/>
            <person name="Birren B.W."/>
            <person name="Henn M.R."/>
            <person name="Taylor J.W."/>
            <person name="Rounsley S.D."/>
        </authorList>
    </citation>
    <scope>NUCLEOTIDE SEQUENCE [LARGE SCALE GENOMIC DNA]</scope>
    <source>
        <strain evidence="3">RMSCC 757 / Silveira</strain>
    </source>
</reference>
<keyword evidence="1" id="KW-1133">Transmembrane helix</keyword>
<protein>
    <submittedName>
        <fullName evidence="2">Uncharacterized protein</fullName>
    </submittedName>
</protein>
<evidence type="ECO:0000256" key="1">
    <source>
        <dbReference type="SAM" id="Phobius"/>
    </source>
</evidence>
<keyword evidence="3" id="KW-1185">Reference proteome</keyword>
<dbReference type="AlphaFoldDB" id="E9D552"/>
<evidence type="ECO:0000313" key="3">
    <source>
        <dbReference type="Proteomes" id="UP000002497"/>
    </source>
</evidence>
<dbReference type="OrthoDB" id="4191186at2759"/>